<feature type="transmembrane region" description="Helical" evidence="7">
    <location>
        <begin position="21"/>
        <end position="44"/>
    </location>
</feature>
<dbReference type="PANTHER" id="PTHR30576:SF10">
    <property type="entry name" value="SLL5057 PROTEIN"/>
    <property type="match status" value="1"/>
</dbReference>
<feature type="domain" description="Bacterial sugar transferase" evidence="8">
    <location>
        <begin position="295"/>
        <end position="483"/>
    </location>
</feature>
<feature type="transmembrane region" description="Helical" evidence="7">
    <location>
        <begin position="300"/>
        <end position="321"/>
    </location>
</feature>
<gene>
    <name evidence="9" type="ORF">GB864_13275</name>
</gene>
<proteinExistence type="inferred from homology"/>
<keyword evidence="6 7" id="KW-0472">Membrane</keyword>
<protein>
    <submittedName>
        <fullName evidence="9">Exopolysaccharide biosynthesis polyprenyl glycosylphosphotransferase</fullName>
    </submittedName>
</protein>
<feature type="transmembrane region" description="Helical" evidence="7">
    <location>
        <begin position="103"/>
        <end position="120"/>
    </location>
</feature>
<organism evidence="9 10">
    <name type="scientific">Agromyces seonyuensis</name>
    <dbReference type="NCBI Taxonomy" id="2662446"/>
    <lineage>
        <taxon>Bacteria</taxon>
        <taxon>Bacillati</taxon>
        <taxon>Actinomycetota</taxon>
        <taxon>Actinomycetes</taxon>
        <taxon>Micrococcales</taxon>
        <taxon>Microbacteriaceae</taxon>
        <taxon>Agromyces</taxon>
    </lineage>
</organism>
<evidence type="ECO:0000256" key="7">
    <source>
        <dbReference type="SAM" id="Phobius"/>
    </source>
</evidence>
<dbReference type="InterPro" id="IPR017475">
    <property type="entry name" value="EPS_sugar_tfrase"/>
</dbReference>
<evidence type="ECO:0000256" key="1">
    <source>
        <dbReference type="ARBA" id="ARBA00004141"/>
    </source>
</evidence>
<evidence type="ECO:0000256" key="6">
    <source>
        <dbReference type="ARBA" id="ARBA00023136"/>
    </source>
</evidence>
<dbReference type="EMBL" id="WSTA01000064">
    <property type="protein sequence ID" value="MWB99515.1"/>
    <property type="molecule type" value="Genomic_DNA"/>
</dbReference>
<dbReference type="GO" id="GO:0016780">
    <property type="term" value="F:phosphotransferase activity, for other substituted phosphate groups"/>
    <property type="evidence" value="ECO:0007669"/>
    <property type="project" value="TreeGrafter"/>
</dbReference>
<dbReference type="RefSeq" id="WP_160425822.1">
    <property type="nucleotide sequence ID" value="NZ_WSTA01000064.1"/>
</dbReference>
<evidence type="ECO:0000256" key="3">
    <source>
        <dbReference type="ARBA" id="ARBA00022679"/>
    </source>
</evidence>
<keyword evidence="4 7" id="KW-0812">Transmembrane</keyword>
<evidence type="ECO:0000256" key="4">
    <source>
        <dbReference type="ARBA" id="ARBA00022692"/>
    </source>
</evidence>
<dbReference type="PANTHER" id="PTHR30576">
    <property type="entry name" value="COLANIC BIOSYNTHESIS UDP-GLUCOSE LIPID CARRIER TRANSFERASE"/>
    <property type="match status" value="1"/>
</dbReference>
<feature type="transmembrane region" description="Helical" evidence="7">
    <location>
        <begin position="64"/>
        <end position="82"/>
    </location>
</feature>
<dbReference type="InterPro" id="IPR003362">
    <property type="entry name" value="Bact_transf"/>
</dbReference>
<feature type="transmembrane region" description="Helical" evidence="7">
    <location>
        <begin position="126"/>
        <end position="145"/>
    </location>
</feature>
<comment type="similarity">
    <text evidence="2">Belongs to the bacterial sugar transferase family.</text>
</comment>
<comment type="caution">
    <text evidence="9">The sequence shown here is derived from an EMBL/GenBank/DDBJ whole genome shotgun (WGS) entry which is preliminary data.</text>
</comment>
<name>A0A6I4P3S0_9MICO</name>
<dbReference type="NCBIfam" id="TIGR03025">
    <property type="entry name" value="EPS_sugtrans"/>
    <property type="match status" value="1"/>
</dbReference>
<dbReference type="Pfam" id="PF13727">
    <property type="entry name" value="CoA_binding_3"/>
    <property type="match status" value="1"/>
</dbReference>
<dbReference type="Pfam" id="PF02397">
    <property type="entry name" value="Bac_transf"/>
    <property type="match status" value="1"/>
</dbReference>
<accession>A0A6I4P3S0</accession>
<reference evidence="9 10" key="1">
    <citation type="submission" date="2019-12" db="EMBL/GenBank/DDBJ databases">
        <authorList>
            <person name="Kim Y.S."/>
        </authorList>
    </citation>
    <scope>NUCLEOTIDE SEQUENCE [LARGE SCALE GENOMIC DNA]</scope>
    <source>
        <strain evidence="9 10">MMS17-SY077</strain>
    </source>
</reference>
<comment type="subcellular location">
    <subcellularLocation>
        <location evidence="1">Membrane</location>
        <topology evidence="1">Multi-pass membrane protein</topology>
    </subcellularLocation>
</comment>
<dbReference type="AlphaFoldDB" id="A0A6I4P3S0"/>
<keyword evidence="5 7" id="KW-1133">Transmembrane helix</keyword>
<dbReference type="Proteomes" id="UP000438182">
    <property type="component" value="Unassembled WGS sequence"/>
</dbReference>
<dbReference type="GO" id="GO:0016020">
    <property type="term" value="C:membrane"/>
    <property type="evidence" value="ECO:0007669"/>
    <property type="project" value="UniProtKB-SubCell"/>
</dbReference>
<evidence type="ECO:0000313" key="9">
    <source>
        <dbReference type="EMBL" id="MWB99515.1"/>
    </source>
</evidence>
<evidence type="ECO:0000256" key="2">
    <source>
        <dbReference type="ARBA" id="ARBA00006464"/>
    </source>
</evidence>
<keyword evidence="3 9" id="KW-0808">Transferase</keyword>
<keyword evidence="10" id="KW-1185">Reference proteome</keyword>
<evidence type="ECO:0000259" key="8">
    <source>
        <dbReference type="Pfam" id="PF02397"/>
    </source>
</evidence>
<sequence>MVTAAARPGIRTSVALPTVSLATRMLLTDLLALVFVVFGTQFIWLGTDASVANSGTVEHESLEYTVVSLVLVGSWLLALQLFDARAARVLGSGAREYRAIIDASLRLFGLVAIIAFLFKLDIARGYILLAFPVGVIVLVASRWVWRRWLAVQRRRGAYCTNVLLIGSPDTVSTVARELDRVPESGYRIVGACVDRTSAFDLLGRSEAPVFTGVHDVLERMREVGADTVVVTSTDALSADGVRRLSWGLEPGAEHLVVVPSLIDVGGPRIHTRPVAGLPLIHVETPQYEGRKLVAKQCFDFVVAGLLVTLLAPVFAVVALAVKASSPGPVFYNQERVGRNGELFRMRKFRTMSVGADTQVHELRTGQDAGNAVLFKMKSDPRVTPVGRGLRRFSLDELPQLLNVLRGEMSLVGPRPSLPSEAAVYEDHVHRRFLVKPGLTGLWQISGRSSLDWENSVRLDLYYVENWSLTGDIVILAKTARAVFDGRGAY</sequence>
<evidence type="ECO:0000313" key="10">
    <source>
        <dbReference type="Proteomes" id="UP000438182"/>
    </source>
</evidence>
<evidence type="ECO:0000256" key="5">
    <source>
        <dbReference type="ARBA" id="ARBA00022989"/>
    </source>
</evidence>